<sequence length="159" mass="18191">MARLPGNEGGLSSLWQIAREAISGKPNPVTVLKYFPEMGNGKLRRIESVKIFAQAMSNLLSGNECEAEFFTKPPVSPQKEINREDIETFGIKLHPKHKMKKEDFVNALERILRVDESPESERVYQNQVRNLSNNWVHNYEVTLMLVDLRNGLKKAIDLL</sequence>
<proteinExistence type="predicted"/>
<dbReference type="AlphaFoldDB" id="A0A1F6AG91"/>
<dbReference type="STRING" id="1798392.A3A79_00995"/>
<protein>
    <submittedName>
        <fullName evidence="1">Uncharacterized protein</fullName>
    </submittedName>
</protein>
<reference evidence="1 2" key="1">
    <citation type="journal article" date="2016" name="Nat. Commun.">
        <title>Thousands of microbial genomes shed light on interconnected biogeochemical processes in an aquifer system.</title>
        <authorList>
            <person name="Anantharaman K."/>
            <person name="Brown C.T."/>
            <person name="Hug L.A."/>
            <person name="Sharon I."/>
            <person name="Castelle C.J."/>
            <person name="Probst A.J."/>
            <person name="Thomas B.C."/>
            <person name="Singh A."/>
            <person name="Wilkins M.J."/>
            <person name="Karaoz U."/>
            <person name="Brodie E.L."/>
            <person name="Williams K.H."/>
            <person name="Hubbard S.S."/>
            <person name="Banfield J.F."/>
        </authorList>
    </citation>
    <scope>NUCLEOTIDE SEQUENCE [LARGE SCALE GENOMIC DNA]</scope>
</reference>
<name>A0A1F6AG91_9BACT</name>
<accession>A0A1F6AG91</accession>
<dbReference type="EMBL" id="MFJV01000001">
    <property type="protein sequence ID" value="OGG23768.1"/>
    <property type="molecule type" value="Genomic_DNA"/>
</dbReference>
<gene>
    <name evidence="1" type="ORF">A3A79_00995</name>
</gene>
<organism evidence="1 2">
    <name type="scientific">Candidatus Gottesmanbacteria bacterium RIFCSPLOWO2_01_FULL_43_11b</name>
    <dbReference type="NCBI Taxonomy" id="1798392"/>
    <lineage>
        <taxon>Bacteria</taxon>
        <taxon>Candidatus Gottesmaniibacteriota</taxon>
    </lineage>
</organism>
<evidence type="ECO:0000313" key="2">
    <source>
        <dbReference type="Proteomes" id="UP000178759"/>
    </source>
</evidence>
<comment type="caution">
    <text evidence="1">The sequence shown here is derived from an EMBL/GenBank/DDBJ whole genome shotgun (WGS) entry which is preliminary data.</text>
</comment>
<dbReference type="Proteomes" id="UP000178759">
    <property type="component" value="Unassembled WGS sequence"/>
</dbReference>
<evidence type="ECO:0000313" key="1">
    <source>
        <dbReference type="EMBL" id="OGG23768.1"/>
    </source>
</evidence>